<evidence type="ECO:0000313" key="3">
    <source>
        <dbReference type="Proteomes" id="UP001221757"/>
    </source>
</evidence>
<accession>A0AAD7G933</accession>
<dbReference type="EMBL" id="JARKIE010000192">
    <property type="protein sequence ID" value="KAJ7668876.1"/>
    <property type="molecule type" value="Genomic_DNA"/>
</dbReference>
<proteinExistence type="predicted"/>
<evidence type="ECO:0000313" key="2">
    <source>
        <dbReference type="EMBL" id="KAJ7668876.1"/>
    </source>
</evidence>
<feature type="region of interest" description="Disordered" evidence="1">
    <location>
        <begin position="51"/>
        <end position="77"/>
    </location>
</feature>
<evidence type="ECO:0000256" key="1">
    <source>
        <dbReference type="SAM" id="MobiDB-lite"/>
    </source>
</evidence>
<sequence>MLLHYCRAVERLALPLLRPRVKPADDLSPSDLGQLRAAFLSAGPLPAHQKLENVAGPCGQPGTGSPRSDPSPVVSMRSCGRALSTSSWSLPGPERMTVPARIYDCKTPRMASRSARATYHRVAYHRPPYMHTTDSRTAQAVSRCAQPGTDSRHLHHRPVALWRRGRATANRFPFSFPGAAFMASSRRAVPARTSITDAAGVDEELRRSGFFLYLDASPAPSGRPVPARTSITPLWATLIRTRGSTSRLLSLAPIQARHGLENGA</sequence>
<reference evidence="2" key="1">
    <citation type="submission" date="2023-03" db="EMBL/GenBank/DDBJ databases">
        <title>Massive genome expansion in bonnet fungi (Mycena s.s.) driven by repeated elements and novel gene families across ecological guilds.</title>
        <authorList>
            <consortium name="Lawrence Berkeley National Laboratory"/>
            <person name="Harder C.B."/>
            <person name="Miyauchi S."/>
            <person name="Viragh M."/>
            <person name="Kuo A."/>
            <person name="Thoen E."/>
            <person name="Andreopoulos B."/>
            <person name="Lu D."/>
            <person name="Skrede I."/>
            <person name="Drula E."/>
            <person name="Henrissat B."/>
            <person name="Morin E."/>
            <person name="Kohler A."/>
            <person name="Barry K."/>
            <person name="LaButti K."/>
            <person name="Morin E."/>
            <person name="Salamov A."/>
            <person name="Lipzen A."/>
            <person name="Mereny Z."/>
            <person name="Hegedus B."/>
            <person name="Baldrian P."/>
            <person name="Stursova M."/>
            <person name="Weitz H."/>
            <person name="Taylor A."/>
            <person name="Grigoriev I.V."/>
            <person name="Nagy L.G."/>
            <person name="Martin F."/>
            <person name="Kauserud H."/>
        </authorList>
    </citation>
    <scope>NUCLEOTIDE SEQUENCE</scope>
    <source>
        <strain evidence="2">CBHHK067</strain>
    </source>
</reference>
<comment type="caution">
    <text evidence="2">The sequence shown here is derived from an EMBL/GenBank/DDBJ whole genome shotgun (WGS) entry which is preliminary data.</text>
</comment>
<dbReference type="AlphaFoldDB" id="A0AAD7G933"/>
<gene>
    <name evidence="2" type="ORF">B0H17DRAFT_218219</name>
</gene>
<protein>
    <submittedName>
        <fullName evidence="2">Uncharacterized protein</fullName>
    </submittedName>
</protein>
<keyword evidence="3" id="KW-1185">Reference proteome</keyword>
<dbReference type="Proteomes" id="UP001221757">
    <property type="component" value="Unassembled WGS sequence"/>
</dbReference>
<organism evidence="2 3">
    <name type="scientific">Mycena rosella</name>
    <name type="common">Pink bonnet</name>
    <name type="synonym">Agaricus rosellus</name>
    <dbReference type="NCBI Taxonomy" id="1033263"/>
    <lineage>
        <taxon>Eukaryota</taxon>
        <taxon>Fungi</taxon>
        <taxon>Dikarya</taxon>
        <taxon>Basidiomycota</taxon>
        <taxon>Agaricomycotina</taxon>
        <taxon>Agaricomycetes</taxon>
        <taxon>Agaricomycetidae</taxon>
        <taxon>Agaricales</taxon>
        <taxon>Marasmiineae</taxon>
        <taxon>Mycenaceae</taxon>
        <taxon>Mycena</taxon>
    </lineage>
</organism>
<name>A0AAD7G933_MYCRO</name>